<name>A0A9N9X3G3_PHACE</name>
<dbReference type="PANTHER" id="PTHR15857">
    <property type="entry name" value="COMM DOMAIN CONTAINING PROTEIN 2"/>
    <property type="match status" value="1"/>
</dbReference>
<dbReference type="OrthoDB" id="60033at2759"/>
<reference evidence="1" key="1">
    <citation type="submission" date="2022-01" db="EMBL/GenBank/DDBJ databases">
        <authorList>
            <person name="King R."/>
        </authorList>
    </citation>
    <scope>NUCLEOTIDE SEQUENCE</scope>
</reference>
<keyword evidence="2" id="KW-1185">Reference proteome</keyword>
<evidence type="ECO:0000313" key="2">
    <source>
        <dbReference type="Proteomes" id="UP001153737"/>
    </source>
</evidence>
<proteinExistence type="predicted"/>
<dbReference type="Proteomes" id="UP001153737">
    <property type="component" value="Chromosome 9"/>
</dbReference>
<reference evidence="1" key="2">
    <citation type="submission" date="2022-10" db="EMBL/GenBank/DDBJ databases">
        <authorList>
            <consortium name="ENA_rothamsted_submissions"/>
            <consortium name="culmorum"/>
            <person name="King R."/>
        </authorList>
    </citation>
    <scope>NUCLEOTIDE SEQUENCE</scope>
</reference>
<organism evidence="1 2">
    <name type="scientific">Phaedon cochleariae</name>
    <name type="common">Mustard beetle</name>
    <dbReference type="NCBI Taxonomy" id="80249"/>
    <lineage>
        <taxon>Eukaryota</taxon>
        <taxon>Metazoa</taxon>
        <taxon>Ecdysozoa</taxon>
        <taxon>Arthropoda</taxon>
        <taxon>Hexapoda</taxon>
        <taxon>Insecta</taxon>
        <taxon>Pterygota</taxon>
        <taxon>Neoptera</taxon>
        <taxon>Endopterygota</taxon>
        <taxon>Coleoptera</taxon>
        <taxon>Polyphaga</taxon>
        <taxon>Cucujiformia</taxon>
        <taxon>Chrysomeloidea</taxon>
        <taxon>Chrysomelidae</taxon>
        <taxon>Chrysomelinae</taxon>
        <taxon>Chrysomelini</taxon>
        <taxon>Phaedon</taxon>
    </lineage>
</organism>
<protein>
    <recommendedName>
        <fullName evidence="3">COMM domain-containing protein</fullName>
    </recommendedName>
</protein>
<dbReference type="Pfam" id="PF21672">
    <property type="entry name" value="COMM_HN"/>
    <property type="match status" value="1"/>
</dbReference>
<accession>A0A9N9X3G3</accession>
<dbReference type="EMBL" id="OU896715">
    <property type="protein sequence ID" value="CAG9825581.1"/>
    <property type="molecule type" value="Genomic_DNA"/>
</dbReference>
<sequence length="189" mass="22277">MLISLRSDHKLHLQILMLQPIQVIIDFCKLAMDFLQNGPNMKRYHTAAQKLEVEVEIVQNCVYGLINLLLMSSQHKLSDADFRDSVLTLGFSQEQQSILSKFYESKQKEIQELMKVPVNEPHYDNLKWRFEAQVTLIDYPYHVPIRDCELHKQANILQKNTLTIKQKNLQVEYNYAFRANLKNRDTIEL</sequence>
<dbReference type="AlphaFoldDB" id="A0A9N9X3G3"/>
<dbReference type="InterPro" id="IPR037354">
    <property type="entry name" value="Commd2"/>
</dbReference>
<dbReference type="PANTHER" id="PTHR15857:SF0">
    <property type="entry name" value="COMM DOMAIN-CONTAINING PROTEIN 2"/>
    <property type="match status" value="1"/>
</dbReference>
<gene>
    <name evidence="1" type="ORF">PHAECO_LOCUS12859</name>
</gene>
<evidence type="ECO:0008006" key="3">
    <source>
        <dbReference type="Google" id="ProtNLM"/>
    </source>
</evidence>
<evidence type="ECO:0000313" key="1">
    <source>
        <dbReference type="EMBL" id="CAG9825581.1"/>
    </source>
</evidence>